<dbReference type="Proteomes" id="UP001630127">
    <property type="component" value="Unassembled WGS sequence"/>
</dbReference>
<keyword evidence="4" id="KW-1185">Reference proteome</keyword>
<dbReference type="PANTHER" id="PTHR19424">
    <property type="entry name" value="HEAT SHOCK FACTOR BINDING PROTEIN 1"/>
    <property type="match status" value="1"/>
</dbReference>
<dbReference type="FunFam" id="1.20.5.430:FF:000003">
    <property type="entry name" value="Heat shock factor binding protein"/>
    <property type="match status" value="1"/>
</dbReference>
<evidence type="ECO:0000313" key="4">
    <source>
        <dbReference type="Proteomes" id="UP001630127"/>
    </source>
</evidence>
<evidence type="ECO:0000313" key="3">
    <source>
        <dbReference type="EMBL" id="KAL3524801.1"/>
    </source>
</evidence>
<dbReference type="Gene3D" id="1.20.5.430">
    <property type="match status" value="1"/>
</dbReference>
<accession>A0ABD3A1H3</accession>
<dbReference type="InterPro" id="IPR009643">
    <property type="entry name" value="HS1-bd"/>
</dbReference>
<organism evidence="3 4">
    <name type="scientific">Cinchona calisaya</name>
    <dbReference type="NCBI Taxonomy" id="153742"/>
    <lineage>
        <taxon>Eukaryota</taxon>
        <taxon>Viridiplantae</taxon>
        <taxon>Streptophyta</taxon>
        <taxon>Embryophyta</taxon>
        <taxon>Tracheophyta</taxon>
        <taxon>Spermatophyta</taxon>
        <taxon>Magnoliopsida</taxon>
        <taxon>eudicotyledons</taxon>
        <taxon>Gunneridae</taxon>
        <taxon>Pentapetalae</taxon>
        <taxon>asterids</taxon>
        <taxon>lamiids</taxon>
        <taxon>Gentianales</taxon>
        <taxon>Rubiaceae</taxon>
        <taxon>Cinchonoideae</taxon>
        <taxon>Cinchoneae</taxon>
        <taxon>Cinchona</taxon>
    </lineage>
</organism>
<protein>
    <recommendedName>
        <fullName evidence="5">Heat shock factor binding protein</fullName>
    </recommendedName>
</protein>
<evidence type="ECO:0000256" key="2">
    <source>
        <dbReference type="SAM" id="MobiDB-lite"/>
    </source>
</evidence>
<name>A0ABD3A1H3_9GENT</name>
<dbReference type="Pfam" id="PF06825">
    <property type="entry name" value="HSBP1"/>
    <property type="match status" value="1"/>
</dbReference>
<comment type="caution">
    <text evidence="3">The sequence shown here is derived from an EMBL/GenBank/DDBJ whole genome shotgun (WGS) entry which is preliminary data.</text>
</comment>
<feature type="region of interest" description="Disordered" evidence="2">
    <location>
        <begin position="60"/>
        <end position="89"/>
    </location>
</feature>
<evidence type="ECO:0008006" key="5">
    <source>
        <dbReference type="Google" id="ProtNLM"/>
    </source>
</evidence>
<comment type="similarity">
    <text evidence="1">Belongs to the HSBP1 family.</text>
</comment>
<sequence length="89" mass="9986">MEKQEFGDPKQSTADMTAFVHNLLQQMQDRFQLMSENIVSKIDEMVSRISELEESINELRTEMGAEGSPSPLASEQKNNETKPGEAALL</sequence>
<proteinExistence type="inferred from homology"/>
<evidence type="ECO:0000256" key="1">
    <source>
        <dbReference type="ARBA" id="ARBA00006349"/>
    </source>
</evidence>
<gene>
    <name evidence="3" type="ORF">ACH5RR_013173</name>
</gene>
<reference evidence="3 4" key="1">
    <citation type="submission" date="2024-11" db="EMBL/GenBank/DDBJ databases">
        <title>A near-complete genome assembly of Cinchona calisaya.</title>
        <authorList>
            <person name="Lian D.C."/>
            <person name="Zhao X.W."/>
            <person name="Wei L."/>
        </authorList>
    </citation>
    <scope>NUCLEOTIDE SEQUENCE [LARGE SCALE GENOMIC DNA]</scope>
    <source>
        <tissue evidence="3">Nenye</tissue>
    </source>
</reference>
<dbReference type="AlphaFoldDB" id="A0ABD3A1H3"/>
<dbReference type="PANTHER" id="PTHR19424:SF0">
    <property type="entry name" value="HEAT SHOCK FACTOR BINDING PROTEIN 1"/>
    <property type="match status" value="1"/>
</dbReference>
<dbReference type="EMBL" id="JBJUIK010000006">
    <property type="protein sequence ID" value="KAL3524801.1"/>
    <property type="molecule type" value="Genomic_DNA"/>
</dbReference>